<feature type="region of interest" description="Disordered" evidence="1">
    <location>
        <begin position="158"/>
        <end position="189"/>
    </location>
</feature>
<feature type="compositionally biased region" description="Pro residues" evidence="1">
    <location>
        <begin position="640"/>
        <end position="669"/>
    </location>
</feature>
<reference evidence="3" key="1">
    <citation type="submission" date="2016-12" db="EMBL/GenBank/DDBJ databases">
        <title>The genomes of Aspergillus section Nigri reveals drivers in fungal speciation.</title>
        <authorList>
            <consortium name="DOE Joint Genome Institute"/>
            <person name="Vesth T.C."/>
            <person name="Nybo J."/>
            <person name="Theobald S."/>
            <person name="Brandl J."/>
            <person name="Frisvad J.C."/>
            <person name="Nielsen K.F."/>
            <person name="Lyhne E.K."/>
            <person name="Kogle M.E."/>
            <person name="Kuo A."/>
            <person name="Riley R."/>
            <person name="Clum A."/>
            <person name="Nolan M."/>
            <person name="Lipzen A."/>
            <person name="Salamov A."/>
            <person name="Henrissat B."/>
            <person name="Wiebenga A."/>
            <person name="De vries R.P."/>
            <person name="Grigoriev I.V."/>
            <person name="Mortensen U.H."/>
            <person name="Andersen M.R."/>
            <person name="Baker S.E."/>
        </authorList>
    </citation>
    <scope>NUCLEOTIDE SEQUENCE</scope>
    <source>
        <strain evidence="3">CBS 122712</strain>
    </source>
</reference>
<evidence type="ECO:0000259" key="2">
    <source>
        <dbReference type="Pfam" id="PF12868"/>
    </source>
</evidence>
<feature type="compositionally biased region" description="Basic and acidic residues" evidence="1">
    <location>
        <begin position="158"/>
        <end position="167"/>
    </location>
</feature>
<dbReference type="PANTHER" id="PTHR35487:SF1">
    <property type="entry name" value="DUF3824 DOMAIN-CONTAINING PROTEIN"/>
    <property type="match status" value="1"/>
</dbReference>
<dbReference type="Proteomes" id="UP000246171">
    <property type="component" value="Unassembled WGS sequence"/>
</dbReference>
<dbReference type="Pfam" id="PF12868">
    <property type="entry name" value="DUF3824"/>
    <property type="match status" value="3"/>
</dbReference>
<feature type="compositionally biased region" description="Low complexity" evidence="1">
    <location>
        <begin position="565"/>
        <end position="577"/>
    </location>
</feature>
<feature type="region of interest" description="Disordered" evidence="1">
    <location>
        <begin position="333"/>
        <end position="411"/>
    </location>
</feature>
<feature type="compositionally biased region" description="Basic residues" evidence="1">
    <location>
        <begin position="515"/>
        <end position="531"/>
    </location>
</feature>
<sequence>MSTYIYKERDREREWDEPRSSTVSIKRYVIPSEDERERDFFYRREDPGDREVVIRRTVDREEPLTVQRYEREVDYDSRPYDYRSERDYYEREYYAPERIRRHPAPIVIREAQPVIFLEARGPVYVNPRESDYEIVRRSEVDREPGGYYYHRRVREYDDDRRTRRELSPSDSISQAARHRDDQEAYSSDDSMVYIRKEVREYDDSPHHRRHLAEGALAGVGAAELLRNHRKKEGEEVSDGVGRLGRDVGAGALGAVAAEAVSRVRDHYRSKSRHRSHSIDDGRSSHSRHHHHHHHHRHSHSRRSRSRSHSHSRARHLAELGLGAAAIAGAVALARSKSNSNKDRRSRSRHRRASSSRRSLKDSHEETRSQSQRRKHMAEAGLAGAAVAGLVEKARSRSRSRRRESRSHSAIRKALPVVAAGLGTAAATGLYEKNKEKKEEEESRRRERRRSRSRSRAPSEVYPDPTRDSPGLIEYGDHPVHGSIPPNYYGRPVSPHGYYSDASDPVASGAAGFGSSRHRTRSLSRSRSRSRGVRYSSDSSDSDGGSRRRRRSRHGKNRSRSREIAEAALAATGVGYAAHKLSQRNERKKADRDRDRPESDEDARREPYDNSYKTPLPYPATPAAAPRPVDDHQYYPNGNYFPPPPATGPRPEPAPYSPADYPHPPGPVPPQSYDYPSGPGPDPYAPRPRRADENVSASNYSQPTVQDRAFDGIDVQSPLRTPRARRRRSRAASQPPGPKSVVFDIQSEHEKQNDLGYETDDSDSTIGSIHGSRRNRPRARRHSSSEPYSSYKRSDARSGSQGQQNNATESDSDSTIDLPDRFDSHGRLLPQPDDDPLAGRLEQLMRGFDRNEIDNAGVRPNDLADLIDRPVEGDFPVQMPISACLPWTRMHLPGKGNAGRNMCRSATPTAGRSMNQTNRQVKLTVFPLSLTVTHCEENNCHSWSVRIGCILQFALSSVTSTVSQSTTFIYVK</sequence>
<name>A0A317USW6_ASPEC</name>
<proteinExistence type="predicted"/>
<feature type="compositionally biased region" description="Basic residues" evidence="1">
    <location>
        <begin position="770"/>
        <end position="781"/>
    </location>
</feature>
<evidence type="ECO:0000256" key="1">
    <source>
        <dbReference type="SAM" id="MobiDB-lite"/>
    </source>
</evidence>
<feature type="compositionally biased region" description="Polar residues" evidence="1">
    <location>
        <begin position="796"/>
        <end position="814"/>
    </location>
</feature>
<feature type="compositionally biased region" description="Low complexity" evidence="1">
    <location>
        <begin position="378"/>
        <end position="390"/>
    </location>
</feature>
<comment type="caution">
    <text evidence="3">The sequence shown here is derived from an EMBL/GenBank/DDBJ whole genome shotgun (WGS) entry which is preliminary data.</text>
</comment>
<gene>
    <name evidence="3" type="ORF">BO83DRAFT_392273</name>
</gene>
<feature type="compositionally biased region" description="Low complexity" evidence="1">
    <location>
        <begin position="532"/>
        <end position="542"/>
    </location>
</feature>
<dbReference type="VEuPathDB" id="FungiDB:BO83DRAFT_392273"/>
<feature type="compositionally biased region" description="Basic and acidic residues" evidence="1">
    <location>
        <begin position="582"/>
        <end position="607"/>
    </location>
</feature>
<keyword evidence="4" id="KW-1185">Reference proteome</keyword>
<dbReference type="EMBL" id="MSFU01000028">
    <property type="protein sequence ID" value="PWY65143.1"/>
    <property type="molecule type" value="Genomic_DNA"/>
</dbReference>
<feature type="compositionally biased region" description="Basic residues" evidence="1">
    <location>
        <begin position="395"/>
        <end position="410"/>
    </location>
</feature>
<feature type="compositionally biased region" description="Basic residues" evidence="1">
    <location>
        <begin position="284"/>
        <end position="314"/>
    </location>
</feature>
<evidence type="ECO:0000313" key="3">
    <source>
        <dbReference type="EMBL" id="PWY65143.1"/>
    </source>
</evidence>
<feature type="compositionally biased region" description="Basic and acidic residues" evidence="1">
    <location>
        <begin position="358"/>
        <end position="367"/>
    </location>
</feature>
<dbReference type="InterPro" id="IPR024436">
    <property type="entry name" value="DUF3824"/>
</dbReference>
<feature type="compositionally biased region" description="Basic residues" evidence="1">
    <location>
        <begin position="343"/>
        <end position="354"/>
    </location>
</feature>
<feature type="domain" description="DUF3824" evidence="2">
    <location>
        <begin position="401"/>
        <end position="488"/>
    </location>
</feature>
<accession>A0A317USW6</accession>
<feature type="compositionally biased region" description="Basic residues" evidence="1">
    <location>
        <begin position="546"/>
        <end position="558"/>
    </location>
</feature>
<feature type="domain" description="DUF3824" evidence="2">
    <location>
        <begin position="555"/>
        <end position="694"/>
    </location>
</feature>
<feature type="compositionally biased region" description="Basic and acidic residues" evidence="1">
    <location>
        <begin position="431"/>
        <end position="444"/>
    </location>
</feature>
<evidence type="ECO:0000313" key="4">
    <source>
        <dbReference type="Proteomes" id="UP000246171"/>
    </source>
</evidence>
<dbReference type="PANTHER" id="PTHR35487">
    <property type="entry name" value="DUF3824 DOMAIN-CONTAINING PROTEIN"/>
    <property type="match status" value="1"/>
</dbReference>
<dbReference type="RefSeq" id="XP_025384375.1">
    <property type="nucleotide sequence ID" value="XM_025532933.1"/>
</dbReference>
<dbReference type="OrthoDB" id="3561737at2759"/>
<feature type="region of interest" description="Disordered" evidence="1">
    <location>
        <begin position="262"/>
        <end position="314"/>
    </location>
</feature>
<feature type="compositionally biased region" description="Polar residues" evidence="1">
    <location>
        <begin position="694"/>
        <end position="704"/>
    </location>
</feature>
<feature type="region of interest" description="Disordered" evidence="1">
    <location>
        <begin position="427"/>
        <end position="478"/>
    </location>
</feature>
<dbReference type="AlphaFoldDB" id="A0A317USW6"/>
<feature type="region of interest" description="Disordered" evidence="1">
    <location>
        <begin position="499"/>
        <end position="836"/>
    </location>
</feature>
<feature type="compositionally biased region" description="Basic residues" evidence="1">
    <location>
        <begin position="445"/>
        <end position="454"/>
    </location>
</feature>
<organism evidence="3 4">
    <name type="scientific">Aspergillus eucalypticola (strain CBS 122712 / IBT 29274)</name>
    <dbReference type="NCBI Taxonomy" id="1448314"/>
    <lineage>
        <taxon>Eukaryota</taxon>
        <taxon>Fungi</taxon>
        <taxon>Dikarya</taxon>
        <taxon>Ascomycota</taxon>
        <taxon>Pezizomycotina</taxon>
        <taxon>Eurotiomycetes</taxon>
        <taxon>Eurotiomycetidae</taxon>
        <taxon>Eurotiales</taxon>
        <taxon>Aspergillaceae</taxon>
        <taxon>Aspergillus</taxon>
        <taxon>Aspergillus subgen. Circumdati</taxon>
    </lineage>
</organism>
<protein>
    <recommendedName>
        <fullName evidence="2">DUF3824 domain-containing protein</fullName>
    </recommendedName>
</protein>
<dbReference type="GeneID" id="37054895"/>
<feature type="domain" description="DUF3824" evidence="2">
    <location>
        <begin position="309"/>
        <end position="368"/>
    </location>
</feature>